<dbReference type="GO" id="GO:0008234">
    <property type="term" value="F:cysteine-type peptidase activity"/>
    <property type="evidence" value="ECO:0007669"/>
    <property type="project" value="UniProtKB-KW"/>
</dbReference>
<dbReference type="GO" id="GO:0006508">
    <property type="term" value="P:proteolysis"/>
    <property type="evidence" value="ECO:0007669"/>
    <property type="project" value="UniProtKB-KW"/>
</dbReference>
<evidence type="ECO:0000256" key="3">
    <source>
        <dbReference type="ARBA" id="ARBA00022801"/>
    </source>
</evidence>
<gene>
    <name evidence="5" type="primary">Pgpep1l</name>
    <name evidence="5" type="ORF">PHOROB_LOCUS16113</name>
</gene>
<name>A0AAV0A6F8_PHORO</name>
<keyword evidence="6" id="KW-1185">Reference proteome</keyword>
<keyword evidence="2" id="KW-0645">Protease</keyword>
<dbReference type="AlphaFoldDB" id="A0AAV0A6F8"/>
<reference evidence="5" key="1">
    <citation type="submission" date="2022-06" db="EMBL/GenBank/DDBJ databases">
        <authorList>
            <person name="Andreotti S."/>
            <person name="Wyler E."/>
        </authorList>
    </citation>
    <scope>NUCLEOTIDE SEQUENCE</scope>
</reference>
<organism evidence="5 6">
    <name type="scientific">Phodopus roborovskii</name>
    <name type="common">Roborovski's desert hamster</name>
    <name type="synonym">Cricetulus roborovskii</name>
    <dbReference type="NCBI Taxonomy" id="109678"/>
    <lineage>
        <taxon>Eukaryota</taxon>
        <taxon>Metazoa</taxon>
        <taxon>Chordata</taxon>
        <taxon>Craniata</taxon>
        <taxon>Vertebrata</taxon>
        <taxon>Euteleostomi</taxon>
        <taxon>Mammalia</taxon>
        <taxon>Eutheria</taxon>
        <taxon>Euarchontoglires</taxon>
        <taxon>Glires</taxon>
        <taxon>Rodentia</taxon>
        <taxon>Myomorpha</taxon>
        <taxon>Muroidea</taxon>
        <taxon>Cricetidae</taxon>
        <taxon>Cricetinae</taxon>
        <taxon>Phodopus</taxon>
    </lineage>
</organism>
<evidence type="ECO:0000256" key="2">
    <source>
        <dbReference type="ARBA" id="ARBA00022670"/>
    </source>
</evidence>
<evidence type="ECO:0000313" key="5">
    <source>
        <dbReference type="EMBL" id="CAH7336601.1"/>
    </source>
</evidence>
<keyword evidence="3" id="KW-0378">Hydrolase</keyword>
<comment type="caution">
    <text evidence="5">The sequence shown here is derived from an EMBL/GenBank/DDBJ whole genome shotgun (WGS) entry which is preliminary data.</text>
</comment>
<proteinExistence type="inferred from homology"/>
<protein>
    <submittedName>
        <fullName evidence="5">Pgpep1l protein</fullName>
    </submittedName>
</protein>
<dbReference type="Gene3D" id="3.40.630.20">
    <property type="entry name" value="Peptidase C15, pyroglutamyl peptidase I-like"/>
    <property type="match status" value="1"/>
</dbReference>
<dbReference type="EMBL" id="CALSGD010001607">
    <property type="protein sequence ID" value="CAH7336601.1"/>
    <property type="molecule type" value="Genomic_DNA"/>
</dbReference>
<comment type="similarity">
    <text evidence="1">Belongs to the peptidase C15 family.</text>
</comment>
<dbReference type="SUPFAM" id="SSF53182">
    <property type="entry name" value="Pyrrolidone carboxyl peptidase (pyroglutamate aminopeptidase)"/>
    <property type="match status" value="1"/>
</dbReference>
<evidence type="ECO:0000256" key="4">
    <source>
        <dbReference type="ARBA" id="ARBA00022807"/>
    </source>
</evidence>
<sequence length="113" mass="12676">MDTFIKAIFLEQCGKNGTYRDTDTQGFQTEGGVCLPGGPEVMLSVVNMKGVCHRFPLTMLRWPFPKMQAGTLQVYICDYTYYLSLYLGNGHAELIHVPLLSHWLPAHLLGKAL</sequence>
<evidence type="ECO:0000313" key="6">
    <source>
        <dbReference type="Proteomes" id="UP001152836"/>
    </source>
</evidence>
<dbReference type="PANTHER" id="PTHR23402:SF15">
    <property type="entry name" value="PYROGLUTAMYL-PEPTIDASE 1-LIKE PROTEIN"/>
    <property type="match status" value="1"/>
</dbReference>
<keyword evidence="4" id="KW-0788">Thiol protease</keyword>
<dbReference type="InterPro" id="IPR016125">
    <property type="entry name" value="Peptidase_C15-like"/>
</dbReference>
<dbReference type="InterPro" id="IPR036440">
    <property type="entry name" value="Peptidase_C15-like_sf"/>
</dbReference>
<accession>A0AAV0A6F8</accession>
<evidence type="ECO:0000256" key="1">
    <source>
        <dbReference type="ARBA" id="ARBA00006641"/>
    </source>
</evidence>
<dbReference type="PANTHER" id="PTHR23402">
    <property type="entry name" value="PROTEASE FAMILY C15 PYROGLUTAMYL-PEPTIDASE I-RELATED"/>
    <property type="match status" value="1"/>
</dbReference>
<dbReference type="Proteomes" id="UP001152836">
    <property type="component" value="Unassembled WGS sequence"/>
</dbReference>